<accession>A0A7I7XIT0</accession>
<evidence type="ECO:0000256" key="1">
    <source>
        <dbReference type="SAM" id="MobiDB-lite"/>
    </source>
</evidence>
<evidence type="ECO:0000256" key="2">
    <source>
        <dbReference type="SAM" id="SignalP"/>
    </source>
</evidence>
<dbReference type="AlphaFoldDB" id="A0A7I7XIT0"/>
<dbReference type="RefSeq" id="WP_163739395.1">
    <property type="nucleotide sequence ID" value="NZ_AP022610.1"/>
</dbReference>
<feature type="region of interest" description="Disordered" evidence="1">
    <location>
        <begin position="30"/>
        <end position="70"/>
    </location>
</feature>
<dbReference type="Proteomes" id="UP000466517">
    <property type="component" value="Chromosome"/>
</dbReference>
<feature type="signal peptide" evidence="2">
    <location>
        <begin position="1"/>
        <end position="17"/>
    </location>
</feature>
<protein>
    <submittedName>
        <fullName evidence="3">Uncharacterized protein</fullName>
    </submittedName>
</protein>
<name>A0A7I7XIT0_9MYCO</name>
<proteinExistence type="predicted"/>
<keyword evidence="2" id="KW-0732">Signal</keyword>
<gene>
    <name evidence="3" type="ORF">MMAD_33990</name>
</gene>
<evidence type="ECO:0000313" key="3">
    <source>
        <dbReference type="EMBL" id="BBZ29104.1"/>
    </source>
</evidence>
<keyword evidence="4" id="KW-1185">Reference proteome</keyword>
<organism evidence="3 4">
    <name type="scientific">Mycolicibacterium madagascariense</name>
    <dbReference type="NCBI Taxonomy" id="212765"/>
    <lineage>
        <taxon>Bacteria</taxon>
        <taxon>Bacillati</taxon>
        <taxon>Actinomycetota</taxon>
        <taxon>Actinomycetes</taxon>
        <taxon>Mycobacteriales</taxon>
        <taxon>Mycobacteriaceae</taxon>
        <taxon>Mycolicibacterium</taxon>
    </lineage>
</organism>
<reference evidence="3 4" key="1">
    <citation type="journal article" date="2019" name="Emerg. Microbes Infect.">
        <title>Comprehensive subspecies identification of 175 nontuberculous mycobacteria species based on 7547 genomic profiles.</title>
        <authorList>
            <person name="Matsumoto Y."/>
            <person name="Kinjo T."/>
            <person name="Motooka D."/>
            <person name="Nabeya D."/>
            <person name="Jung N."/>
            <person name="Uechi K."/>
            <person name="Horii T."/>
            <person name="Iida T."/>
            <person name="Fujita J."/>
            <person name="Nakamura S."/>
        </authorList>
    </citation>
    <scope>NUCLEOTIDE SEQUENCE [LARGE SCALE GENOMIC DNA]</scope>
    <source>
        <strain evidence="3 4">JCM 13574</strain>
    </source>
</reference>
<sequence>MGVSAAALIGFAAPAAADPGVSGGCNTVGTSTSAGGTTTGNSGGTCVPNTSGANGIGPGGPAYNGTDPRS</sequence>
<evidence type="ECO:0000313" key="4">
    <source>
        <dbReference type="Proteomes" id="UP000466517"/>
    </source>
</evidence>
<feature type="chain" id="PRO_5029737317" evidence="2">
    <location>
        <begin position="18"/>
        <end position="70"/>
    </location>
</feature>
<dbReference type="KEGG" id="mmag:MMAD_33990"/>
<dbReference type="EMBL" id="AP022610">
    <property type="protein sequence ID" value="BBZ29104.1"/>
    <property type="molecule type" value="Genomic_DNA"/>
</dbReference>